<keyword evidence="3" id="KW-1185">Reference proteome</keyword>
<dbReference type="AlphaFoldDB" id="A0A418SWT3"/>
<feature type="transmembrane region" description="Helical" evidence="1">
    <location>
        <begin position="6"/>
        <end position="26"/>
    </location>
</feature>
<dbReference type="InterPro" id="IPR034122">
    <property type="entry name" value="Retropepsin-like_bacterial"/>
</dbReference>
<name>A0A418SWT3_9RHOB</name>
<dbReference type="OrthoDB" id="7595324at2"/>
<keyword evidence="1" id="KW-1133">Transmembrane helix</keyword>
<dbReference type="RefSeq" id="WP_119748503.1">
    <property type="nucleotide sequence ID" value="NZ_QZCG01000006.1"/>
</dbReference>
<feature type="transmembrane region" description="Helical" evidence="1">
    <location>
        <begin position="38"/>
        <end position="56"/>
    </location>
</feature>
<keyword evidence="2" id="KW-0645">Protease</keyword>
<reference evidence="3" key="1">
    <citation type="submission" date="2018-09" db="EMBL/GenBank/DDBJ databases">
        <title>Acidovorax cavernicola nov. sp. isolated from Gruta de las Maravillas (Aracena, Spain).</title>
        <authorList>
            <person name="Jurado V."/>
            <person name="Gutierrez-Patricio S."/>
            <person name="Gonzalez-Pimentel J.L."/>
            <person name="Miller A.Z."/>
            <person name="Laiz L."/>
            <person name="Saiz-Jimenez C."/>
        </authorList>
    </citation>
    <scope>NUCLEOTIDE SEQUENCE [LARGE SCALE GENOMIC DNA]</scope>
    <source>
        <strain evidence="3">1011MAR3C25</strain>
    </source>
</reference>
<dbReference type="EC" id="3.4.23.-" evidence="2"/>
<dbReference type="Proteomes" id="UP000284202">
    <property type="component" value="Unassembled WGS sequence"/>
</dbReference>
<dbReference type="Gene3D" id="2.40.70.10">
    <property type="entry name" value="Acid Proteases"/>
    <property type="match status" value="1"/>
</dbReference>
<dbReference type="EMBL" id="QZCG01000006">
    <property type="protein sequence ID" value="RJE85380.1"/>
    <property type="molecule type" value="Genomic_DNA"/>
</dbReference>
<dbReference type="CDD" id="cd05483">
    <property type="entry name" value="retropepsin_like_bacteria"/>
    <property type="match status" value="1"/>
</dbReference>
<comment type="caution">
    <text evidence="2">The sequence shown here is derived from an EMBL/GenBank/DDBJ whole genome shotgun (WGS) entry which is preliminary data.</text>
</comment>
<dbReference type="PROSITE" id="PS00141">
    <property type="entry name" value="ASP_PROTEASE"/>
    <property type="match status" value="1"/>
</dbReference>
<proteinExistence type="predicted"/>
<gene>
    <name evidence="2" type="ORF">D3P04_10215</name>
</gene>
<dbReference type="SUPFAM" id="SSF50630">
    <property type="entry name" value="Acid proteases"/>
    <property type="match status" value="1"/>
</dbReference>
<keyword evidence="1" id="KW-0812">Transmembrane</keyword>
<dbReference type="GO" id="GO:0004190">
    <property type="term" value="F:aspartic-type endopeptidase activity"/>
    <property type="evidence" value="ECO:0007669"/>
    <property type="project" value="InterPro"/>
</dbReference>
<dbReference type="GO" id="GO:0006508">
    <property type="term" value="P:proteolysis"/>
    <property type="evidence" value="ECO:0007669"/>
    <property type="project" value="UniProtKB-KW"/>
</dbReference>
<evidence type="ECO:0000313" key="3">
    <source>
        <dbReference type="Proteomes" id="UP000284202"/>
    </source>
</evidence>
<accession>A0A418SWT3</accession>
<dbReference type="InterPro" id="IPR001969">
    <property type="entry name" value="Aspartic_peptidase_AS"/>
</dbReference>
<organism evidence="2 3">
    <name type="scientific">Paracoccus onubensis</name>
    <dbReference type="NCBI Taxonomy" id="1675788"/>
    <lineage>
        <taxon>Bacteria</taxon>
        <taxon>Pseudomonadati</taxon>
        <taxon>Pseudomonadota</taxon>
        <taxon>Alphaproteobacteria</taxon>
        <taxon>Rhodobacterales</taxon>
        <taxon>Paracoccaceae</taxon>
        <taxon>Paracoccus</taxon>
    </lineage>
</organism>
<keyword evidence="1" id="KW-0472">Membrane</keyword>
<protein>
    <submittedName>
        <fullName evidence="2">TIGR02281 family clan AA aspartic protease</fullName>
        <ecNumber evidence="2">3.4.23.-</ecNumber>
    </submittedName>
</protein>
<evidence type="ECO:0000313" key="2">
    <source>
        <dbReference type="EMBL" id="RJE85380.1"/>
    </source>
</evidence>
<dbReference type="InterPro" id="IPR011969">
    <property type="entry name" value="Clan_AA_Asp_peptidase_C"/>
</dbReference>
<evidence type="ECO:0000256" key="1">
    <source>
        <dbReference type="SAM" id="Phobius"/>
    </source>
</evidence>
<sequence>MFADDWGSIAYSVTLLVLLGGALIVEFSGRGGQAIRQLALWVVIFAGVAFAANLWFDRQSEPRFLEGGRIEIPASPDGHFYLTAEANGEPIEFMIDTGATMMVLTREDTRKIGIDPDRLDYRDRASTANGLVRTAPVTIREFRIGGITDSDIRASVNDGALSDSLLGMSYLKRFARISFEGDLLVLER</sequence>
<dbReference type="NCBIfam" id="TIGR02281">
    <property type="entry name" value="clan_AA_DTGA"/>
    <property type="match status" value="1"/>
</dbReference>
<dbReference type="Pfam" id="PF13975">
    <property type="entry name" value="gag-asp_proteas"/>
    <property type="match status" value="1"/>
</dbReference>
<keyword evidence="2" id="KW-0378">Hydrolase</keyword>
<dbReference type="InterPro" id="IPR021109">
    <property type="entry name" value="Peptidase_aspartic_dom_sf"/>
</dbReference>